<evidence type="ECO:0000256" key="3">
    <source>
        <dbReference type="ARBA" id="ARBA00023163"/>
    </source>
</evidence>
<evidence type="ECO:0000256" key="2">
    <source>
        <dbReference type="ARBA" id="ARBA00023125"/>
    </source>
</evidence>
<evidence type="ECO:0000313" key="6">
    <source>
        <dbReference type="Proteomes" id="UP000700732"/>
    </source>
</evidence>
<protein>
    <submittedName>
        <fullName evidence="5">DNA-binding MarR family transcriptional regulator</fullName>
    </submittedName>
</protein>
<dbReference type="InterPro" id="IPR036388">
    <property type="entry name" value="WH-like_DNA-bd_sf"/>
</dbReference>
<accession>A0ABR6W1G9</accession>
<keyword evidence="3" id="KW-0804">Transcription</keyword>
<dbReference type="PROSITE" id="PS50995">
    <property type="entry name" value="HTH_MARR_2"/>
    <property type="match status" value="1"/>
</dbReference>
<name>A0ABR6W1G9_9BACT</name>
<keyword evidence="6" id="KW-1185">Reference proteome</keyword>
<evidence type="ECO:0000256" key="1">
    <source>
        <dbReference type="ARBA" id="ARBA00023015"/>
    </source>
</evidence>
<evidence type="ECO:0000313" key="5">
    <source>
        <dbReference type="EMBL" id="MBC3790456.1"/>
    </source>
</evidence>
<keyword evidence="2 5" id="KW-0238">DNA-binding</keyword>
<dbReference type="PANTHER" id="PTHR42756">
    <property type="entry name" value="TRANSCRIPTIONAL REGULATOR, MARR"/>
    <property type="match status" value="1"/>
</dbReference>
<dbReference type="EMBL" id="VFIA01000004">
    <property type="protein sequence ID" value="MBC3790456.1"/>
    <property type="molecule type" value="Genomic_DNA"/>
</dbReference>
<dbReference type="InterPro" id="IPR000835">
    <property type="entry name" value="HTH_MarR-typ"/>
</dbReference>
<proteinExistence type="predicted"/>
<dbReference type="RefSeq" id="WP_186736280.1">
    <property type="nucleotide sequence ID" value="NZ_VFIA01000004.1"/>
</dbReference>
<organism evidence="5 6">
    <name type="scientific">Spirosoma utsteinense</name>
    <dbReference type="NCBI Taxonomy" id="2585773"/>
    <lineage>
        <taxon>Bacteria</taxon>
        <taxon>Pseudomonadati</taxon>
        <taxon>Bacteroidota</taxon>
        <taxon>Cytophagia</taxon>
        <taxon>Cytophagales</taxon>
        <taxon>Cytophagaceae</taxon>
        <taxon>Spirosoma</taxon>
    </lineage>
</organism>
<dbReference type="SMART" id="SM00347">
    <property type="entry name" value="HTH_MARR"/>
    <property type="match status" value="1"/>
</dbReference>
<dbReference type="Pfam" id="PF12802">
    <property type="entry name" value="MarR_2"/>
    <property type="match status" value="1"/>
</dbReference>
<dbReference type="Proteomes" id="UP000700732">
    <property type="component" value="Unassembled WGS sequence"/>
</dbReference>
<dbReference type="InterPro" id="IPR036390">
    <property type="entry name" value="WH_DNA-bd_sf"/>
</dbReference>
<dbReference type="SUPFAM" id="SSF46785">
    <property type="entry name" value="Winged helix' DNA-binding domain"/>
    <property type="match status" value="1"/>
</dbReference>
<gene>
    <name evidence="5" type="ORF">FH603_946</name>
</gene>
<dbReference type="GO" id="GO:0003677">
    <property type="term" value="F:DNA binding"/>
    <property type="evidence" value="ECO:0007669"/>
    <property type="project" value="UniProtKB-KW"/>
</dbReference>
<feature type="domain" description="HTH marR-type" evidence="4">
    <location>
        <begin position="18"/>
        <end position="156"/>
    </location>
</feature>
<dbReference type="PANTHER" id="PTHR42756:SF1">
    <property type="entry name" value="TRANSCRIPTIONAL REPRESSOR OF EMRAB OPERON"/>
    <property type="match status" value="1"/>
</dbReference>
<dbReference type="Gene3D" id="1.10.10.10">
    <property type="entry name" value="Winged helix-like DNA-binding domain superfamily/Winged helix DNA-binding domain"/>
    <property type="match status" value="1"/>
</dbReference>
<sequence>METDKKIVDFDQLRELRGRSIGRLVWRLKRYMDNFMEPRLHQMGFTDFKTSYLAFLANIEEKGITNNELAKRACVTKQMMSKTVSLLESEGYIHTEKSETDSRSNRIFMNERGFQLLYAVSECMNEAHVKLADIIGEKRFEETLDSLRILADALEKEELDNKTTQP</sequence>
<keyword evidence="1" id="KW-0805">Transcription regulation</keyword>
<reference evidence="5 6" key="1">
    <citation type="submission" date="2019-06" db="EMBL/GenBank/DDBJ databases">
        <title>Spirosoma utsteinense sp. nov. isolated from Antarctic ice-free soils.</title>
        <authorList>
            <person name="Tahon G."/>
        </authorList>
    </citation>
    <scope>NUCLEOTIDE SEQUENCE [LARGE SCALE GENOMIC DNA]</scope>
    <source>
        <strain evidence="5 6">LMG 31447</strain>
    </source>
</reference>
<comment type="caution">
    <text evidence="5">The sequence shown here is derived from an EMBL/GenBank/DDBJ whole genome shotgun (WGS) entry which is preliminary data.</text>
</comment>
<evidence type="ECO:0000259" key="4">
    <source>
        <dbReference type="PROSITE" id="PS50995"/>
    </source>
</evidence>